<feature type="coiled-coil region" evidence="11">
    <location>
        <begin position="1698"/>
        <end position="1913"/>
    </location>
</feature>
<dbReference type="GO" id="GO:0016460">
    <property type="term" value="C:myosin II complex"/>
    <property type="evidence" value="ECO:0007669"/>
    <property type="project" value="TreeGrafter"/>
</dbReference>
<evidence type="ECO:0000256" key="5">
    <source>
        <dbReference type="ARBA" id="ARBA00022741"/>
    </source>
</evidence>
<feature type="compositionally biased region" description="Basic and acidic residues" evidence="12">
    <location>
        <begin position="224"/>
        <end position="238"/>
    </location>
</feature>
<feature type="non-terminal residue" evidence="14">
    <location>
        <position position="2467"/>
    </location>
</feature>
<evidence type="ECO:0000256" key="7">
    <source>
        <dbReference type="ARBA" id="ARBA00023054"/>
    </source>
</evidence>
<dbReference type="InterPro" id="IPR057772">
    <property type="entry name" value="SH3_Myo18a"/>
</dbReference>
<feature type="compositionally biased region" description="Basic residues" evidence="12">
    <location>
        <begin position="199"/>
        <end position="211"/>
    </location>
</feature>
<feature type="compositionally biased region" description="Acidic residues" evidence="12">
    <location>
        <begin position="2286"/>
        <end position="2295"/>
    </location>
</feature>
<dbReference type="Gene3D" id="1.20.58.530">
    <property type="match status" value="1"/>
</dbReference>
<dbReference type="Pfam" id="PF01576">
    <property type="entry name" value="Myosin_tail_1"/>
    <property type="match status" value="1"/>
</dbReference>
<dbReference type="EMBL" id="JAATIS010005477">
    <property type="protein sequence ID" value="KAG2459613.1"/>
    <property type="molecule type" value="Genomic_DNA"/>
</dbReference>
<feature type="region of interest" description="Disordered" evidence="12">
    <location>
        <begin position="2116"/>
        <end position="2139"/>
    </location>
</feature>
<feature type="region of interest" description="Disordered" evidence="12">
    <location>
        <begin position="1922"/>
        <end position="2087"/>
    </location>
</feature>
<dbReference type="SUPFAM" id="SSF90257">
    <property type="entry name" value="Myosin rod fragments"/>
    <property type="match status" value="1"/>
</dbReference>
<dbReference type="InterPro" id="IPR000048">
    <property type="entry name" value="IQ_motif_EF-hand-BS"/>
</dbReference>
<keyword evidence="7 11" id="KW-0175">Coiled coil</keyword>
<feature type="region of interest" description="Disordered" evidence="12">
    <location>
        <begin position="128"/>
        <end position="274"/>
    </location>
</feature>
<comment type="similarity">
    <text evidence="2 10">Belongs to the TRAFAC class myosin-kinesin ATPase superfamily. Myosin family.</text>
</comment>
<keyword evidence="6 10" id="KW-0067">ATP-binding</keyword>
<feature type="compositionally biased region" description="Basic and acidic residues" evidence="12">
    <location>
        <begin position="2043"/>
        <end position="2062"/>
    </location>
</feature>
<proteinExistence type="inferred from homology"/>
<dbReference type="Gene3D" id="1.20.120.720">
    <property type="entry name" value="Myosin VI head, motor domain, U50 subdomain"/>
    <property type="match status" value="1"/>
</dbReference>
<keyword evidence="3" id="KW-0963">Cytoplasm</keyword>
<dbReference type="GO" id="GO:0051015">
    <property type="term" value="F:actin filament binding"/>
    <property type="evidence" value="ECO:0007669"/>
    <property type="project" value="TreeGrafter"/>
</dbReference>
<feature type="compositionally biased region" description="Basic and acidic residues" evidence="12">
    <location>
        <begin position="2435"/>
        <end position="2445"/>
    </location>
</feature>
<feature type="compositionally biased region" description="Acidic residues" evidence="12">
    <location>
        <begin position="244"/>
        <end position="260"/>
    </location>
</feature>
<dbReference type="Gene3D" id="1.20.5.340">
    <property type="match status" value="1"/>
</dbReference>
<feature type="compositionally biased region" description="Basic residues" evidence="12">
    <location>
        <begin position="2340"/>
        <end position="2350"/>
    </location>
</feature>
<dbReference type="GO" id="GO:0032982">
    <property type="term" value="C:myosin filament"/>
    <property type="evidence" value="ECO:0007669"/>
    <property type="project" value="TreeGrafter"/>
</dbReference>
<dbReference type="Gene3D" id="3.40.850.10">
    <property type="entry name" value="Kinesin motor domain"/>
    <property type="match status" value="1"/>
</dbReference>
<dbReference type="InterPro" id="IPR001609">
    <property type="entry name" value="Myosin_head_motor_dom-like"/>
</dbReference>
<dbReference type="Gene3D" id="1.10.10.820">
    <property type="match status" value="1"/>
</dbReference>
<feature type="compositionally biased region" description="Polar residues" evidence="12">
    <location>
        <begin position="85"/>
        <end position="98"/>
    </location>
</feature>
<evidence type="ECO:0000256" key="8">
    <source>
        <dbReference type="ARBA" id="ARBA00023123"/>
    </source>
</evidence>
<feature type="region of interest" description="Disordered" evidence="12">
    <location>
        <begin position="2156"/>
        <end position="2195"/>
    </location>
</feature>
<dbReference type="FunFam" id="1.20.58.530:FF:000011">
    <property type="entry name" value="unconventional myosin-XVIIIa isoform X2"/>
    <property type="match status" value="1"/>
</dbReference>
<feature type="region of interest" description="Disordered" evidence="12">
    <location>
        <begin position="2212"/>
        <end position="2243"/>
    </location>
</feature>
<dbReference type="SMART" id="SM00242">
    <property type="entry name" value="MYSc"/>
    <property type="match status" value="1"/>
</dbReference>
<name>A0A8X8BJ58_POLSE</name>
<evidence type="ECO:0000256" key="2">
    <source>
        <dbReference type="ARBA" id="ARBA00008314"/>
    </source>
</evidence>
<dbReference type="FunFam" id="4.10.270.10:FF:000002">
    <property type="entry name" value="unconventional myosin-XVIIIa isoform X1"/>
    <property type="match status" value="1"/>
</dbReference>
<evidence type="ECO:0000256" key="9">
    <source>
        <dbReference type="ARBA" id="ARBA00023175"/>
    </source>
</evidence>
<keyword evidence="15" id="KW-1185">Reference proteome</keyword>
<comment type="caution">
    <text evidence="10">Lacks conserved residue(s) required for the propagation of feature annotation.</text>
</comment>
<feature type="binding site" evidence="10">
    <location>
        <begin position="496"/>
        <end position="503"/>
    </location>
    <ligand>
        <name>ATP</name>
        <dbReference type="ChEBI" id="CHEBI:30616"/>
    </ligand>
</feature>
<feature type="compositionally biased region" description="Acidic residues" evidence="12">
    <location>
        <begin position="1922"/>
        <end position="1946"/>
    </location>
</feature>
<dbReference type="GO" id="GO:0005524">
    <property type="term" value="F:ATP binding"/>
    <property type="evidence" value="ECO:0007669"/>
    <property type="project" value="UniProtKB-UniRule"/>
</dbReference>
<dbReference type="InterPro" id="IPR002928">
    <property type="entry name" value="Myosin_tail"/>
</dbReference>
<feature type="region of interest" description="Disordered" evidence="12">
    <location>
        <begin position="1"/>
        <end position="109"/>
    </location>
</feature>
<evidence type="ECO:0000259" key="13">
    <source>
        <dbReference type="PROSITE" id="PS51456"/>
    </source>
</evidence>
<dbReference type="InterPro" id="IPR036064">
    <property type="entry name" value="MYSc_Myo18"/>
</dbReference>
<keyword evidence="5 10" id="KW-0547">Nucleotide-binding</keyword>
<dbReference type="CDD" id="cd01386">
    <property type="entry name" value="MYSc_Myo18"/>
    <property type="match status" value="1"/>
</dbReference>
<evidence type="ECO:0000256" key="1">
    <source>
        <dbReference type="ARBA" id="ARBA00004496"/>
    </source>
</evidence>
<evidence type="ECO:0000256" key="10">
    <source>
        <dbReference type="PROSITE-ProRule" id="PRU00782"/>
    </source>
</evidence>
<feature type="compositionally biased region" description="Polar residues" evidence="12">
    <location>
        <begin position="38"/>
        <end position="64"/>
    </location>
</feature>
<feature type="compositionally biased region" description="Basic and acidic residues" evidence="12">
    <location>
        <begin position="1983"/>
        <end position="2010"/>
    </location>
</feature>
<feature type="compositionally biased region" description="Polar residues" evidence="12">
    <location>
        <begin position="2212"/>
        <end position="2222"/>
    </location>
</feature>
<dbReference type="Pfam" id="PF24556">
    <property type="entry name" value="SH3_Myosin-XVIIIa"/>
    <property type="match status" value="1"/>
</dbReference>
<evidence type="ECO:0000256" key="11">
    <source>
        <dbReference type="SAM" id="Coils"/>
    </source>
</evidence>
<evidence type="ECO:0000256" key="3">
    <source>
        <dbReference type="ARBA" id="ARBA00022490"/>
    </source>
</evidence>
<dbReference type="InterPro" id="IPR036961">
    <property type="entry name" value="Kinesin_motor_dom_sf"/>
</dbReference>
<feature type="region of interest" description="Disordered" evidence="12">
    <location>
        <begin position="1431"/>
        <end position="1461"/>
    </location>
</feature>
<accession>A0A8X8BJ58</accession>
<evidence type="ECO:0000256" key="6">
    <source>
        <dbReference type="ARBA" id="ARBA00022840"/>
    </source>
</evidence>
<evidence type="ECO:0000256" key="12">
    <source>
        <dbReference type="SAM" id="MobiDB-lite"/>
    </source>
</evidence>
<keyword evidence="9 10" id="KW-0505">Motor protein</keyword>
<dbReference type="GO" id="GO:0031032">
    <property type="term" value="P:actomyosin structure organization"/>
    <property type="evidence" value="ECO:0007669"/>
    <property type="project" value="TreeGrafter"/>
</dbReference>
<feature type="coiled-coil region" evidence="11">
    <location>
        <begin position="1234"/>
        <end position="1331"/>
    </location>
</feature>
<dbReference type="PANTHER" id="PTHR45615:SF13">
    <property type="entry name" value="UNCONVENTIONAL MYOSIN-XVIIIA"/>
    <property type="match status" value="1"/>
</dbReference>
<gene>
    <name evidence="14" type="primary">Myo18a</name>
    <name evidence="14" type="ORF">GTO96_0019454</name>
</gene>
<feature type="compositionally biased region" description="Basic and acidic residues" evidence="12">
    <location>
        <begin position="21"/>
        <end position="31"/>
    </location>
</feature>
<feature type="region of interest" description="Disordered" evidence="12">
    <location>
        <begin position="2278"/>
        <end position="2467"/>
    </location>
</feature>
<feature type="compositionally biased region" description="Basic and acidic residues" evidence="12">
    <location>
        <begin position="174"/>
        <end position="188"/>
    </location>
</feature>
<dbReference type="PROSITE" id="PS51456">
    <property type="entry name" value="MYOSIN_MOTOR"/>
    <property type="match status" value="1"/>
</dbReference>
<dbReference type="Gene3D" id="4.10.270.10">
    <property type="entry name" value="Myosin, subunit A"/>
    <property type="match status" value="1"/>
</dbReference>
<dbReference type="PANTHER" id="PTHR45615">
    <property type="entry name" value="MYOSIN HEAVY CHAIN, NON-MUSCLE"/>
    <property type="match status" value="1"/>
</dbReference>
<evidence type="ECO:0000256" key="4">
    <source>
        <dbReference type="ARBA" id="ARBA00022553"/>
    </source>
</evidence>
<dbReference type="SMART" id="SM00015">
    <property type="entry name" value="IQ"/>
    <property type="match status" value="1"/>
</dbReference>
<dbReference type="Gene3D" id="1.20.5.1160">
    <property type="entry name" value="Vasodilator-stimulated phosphoprotein"/>
    <property type="match status" value="1"/>
</dbReference>
<sequence>MTDRSSALKSPEPPKIPFRVKSPELQRENLKSPEPSRFQGSFTNSEDLSSFNNSDPSDICSKSVQRAEATFLNGESKLSLEKANTPVNGSEKAFSSKQDMSEDQSSTRKKVVKVVRNVVRKVIPVEEPTSALNNCVKGQDSIQRSDSSPLSEVKVAQELPKPKPRQGRPSSFIFKHDTIKKEPLKDDLATGLSSLMARGRTKEHRTRFRRSEKKEELGLASPEPQDHEQQIVLDEKPELSPAAEQDEPSSMDPAETEDMSLSEPMPLPPETDLKLKENNLPQESVAPDLGTKQLILNKSDERPIPSVLQGKVDEVPATILQTLPATTASHQVKTEEQIAAEQAWYGTDKVWLVHKEGFSLATLLKADNYSLPEGKVKIKLEHDGTILDVDEDDVEKANPPSFDRVEDLASLLYLNESSVLHTLRQRYGGNLIHNYAGPNMVIINPLSSPSMYSEKVMHMFKGCRREDSSPHIYAVAQAAYRNVLTTRQDQSILLLGKSGSGKTTNCQHLLQYLVSIAGSTGKIFSEKWQAVYTILEAFGNCCTMMNSNASRFSQIVSLDFDQAGQIASASVQTMLLEKLRVTRRPEMETTFNVFYYLMAGADSSLRTELHFSHFAENNSFGINPLSKAEDKQKASQQFTKLQAAMKVLGISLEEQKAFWLILAAICHLGAAGATKAGRRQFARHEWAQKAAYLLGCTLEELSSAIFKLQLKGTMQRSTSFRQGPDDIGQGDGSGPKITAIECLEAMASSLYSELFTILIALINRSLKSNQHSLCSIMVVDTPGFQNPRNAKANRGATFEELCHNYAQERLQALFHDRTFVQELERYKEENIELSLDDIESTASVSVAAVDKASHQALVRTLSRTDEARGLLWLMEEEVLQPGGNEETLLEKLFTYYAPQGGDNKGQTALLKSDQPFHFILGHSYGTDWVEYDAKGWLNYAKQIPVSQNAAALLQDSQKKNISSLFMGRTGAATVLSGSIAGLEGGSQLALRRATSMRKTFTTGVAAVKKKSLCIQIKLQVDALIDTVKKSRLHFVHCLLPKSDALNADIRVPTGPSPKGGEGEACDSGLMQLDVPLLRAQLRGSKLLDALRIYRQGYPDNMVFSEFRRRFDVLTPHLTKKHGRNYIVTDEKRAVEELLESLDLESSSYHMGVSRVFFRGGTLAKLEEQRDNQTRRNISLFQAACRGYLARQAFKKRKIQDLAIRCIQKNIKKNKGVKDWPWWKLFTTVRPLIEVQLTEEQIKEKDEEILQLRTKLEKVEKDRNELRLSNDRLESKITELSSELADERNAGEAASQLLESETSERLRLEKEMKELQMKFDSMKKQMDSMEMEVMESRLIRAADLNGELDDDDSGGEWKLKYDRAMREIDFTKKRLQQEFEDKMEVEQQTKRQLERRLTDLQADNEENQRLVQQLKKKCQRLTSELQDTKLHLEGQQGRNHELEKKQRKFDTELSQAQTEAQREKLQREKLNREKDALTGDVFSLKQLLEDKDSEINALNQKVEQLDAELQDLSSQESKDEASLAKVKKQLRDLEAKVKDQEEELDEQAGTIQMLEQAKLRLEMEMERLRQTHSKEIESKDEEVEEVRQSCQKKLKQMEVQLEEEYEDKQKVLREKRELENKLSAVSDQVTHHDLETEKRLRKDLKRTKALLADAQIMLDHLKNNAPSKREIAQLKNQLEESEFTCAAAVKARKSMEVEIEDLHIQMDDILKSKSALEEQVSRLQREKNELQSRLEEDQEDMNELMKKHKASVAQSSRDLAQISDLQGQLEELNKEKQEMQEKLQAIQSQLEFMQQSMVEKTVVSRQEAKNRELETKLEFERTQIKRLESLVSRLKETIEKLTEERDQHVAAETREKEQNKRLQRQIRDIKEETGELAKKEAEASRKKHELEMDIESLEAANQSLQADLKLAFKRIGDLQAAIEDEMESDDNDDLINSEDDSETDSEVEDRVDGVKSWLSKNKGSSKTLSDDGSLKGSRFAANTDAKDAKEWKIGKEVKESCKDGKEVEDSRPVSVMSSLSYRKRSNLKDSIGGTGDENSLFTTLKERSDSPDRSFRKTKRNSDNPEDTYSNNWKKCQPSDDLDDSGSIISQAYSEATSRARKGLDRRWSIVSPDFDKESTLSVPVSRASTRRGLDIEDDVKSTTSFALSGSVSLRQSLSRLDDGRSETIGSSSPALSRRSEWSPPAGGRSDSKFSLSRSRVNEFDNDAASVAFSETRSTSYSPHSLGRSFSVPPRSRISPSDETYTDIKDIKPVVHKNYLDADLEAAINEVLSYKPIKFKRKSLEADSQEDNDDEDDKKSVHSMKNVLVDDEGRCSTNLRRSASAMDFSRPISSCSNRSSRSSRKSKKKRSKSSESENSSEDNHKNKKKGSKKKSKKKSRRKDVCSDSSSESSSSSSSSSSSGGSTISYRSSSSIKKGPRKQAMVSEEDSLQPSRTTEEGHKSKKEEKKRKKEVDSLMMKYLYRPESD</sequence>
<evidence type="ECO:0000313" key="15">
    <source>
        <dbReference type="Proteomes" id="UP000886611"/>
    </source>
</evidence>
<keyword evidence="4" id="KW-0597">Phosphoprotein</keyword>
<comment type="caution">
    <text evidence="14">The sequence shown here is derived from an EMBL/GenBank/DDBJ whole genome shotgun (WGS) entry which is preliminary data.</text>
</comment>
<dbReference type="InterPro" id="IPR027417">
    <property type="entry name" value="P-loop_NTPase"/>
</dbReference>
<feature type="compositionally biased region" description="Basic and acidic residues" evidence="12">
    <location>
        <begin position="1431"/>
        <end position="1450"/>
    </location>
</feature>
<dbReference type="GO" id="GO:0005737">
    <property type="term" value="C:cytoplasm"/>
    <property type="evidence" value="ECO:0007669"/>
    <property type="project" value="UniProtKB-SubCell"/>
</dbReference>
<dbReference type="Proteomes" id="UP000886611">
    <property type="component" value="Unassembled WGS sequence"/>
</dbReference>
<dbReference type="FunFam" id="1.10.10.820:FF:000004">
    <property type="entry name" value="unconventional myosin-XVIIIa isoform X1"/>
    <property type="match status" value="1"/>
</dbReference>
<keyword evidence="10" id="KW-0009">Actin-binding</keyword>
<organism evidence="14 15">
    <name type="scientific">Polypterus senegalus</name>
    <name type="common">Senegal bichir</name>
    <dbReference type="NCBI Taxonomy" id="55291"/>
    <lineage>
        <taxon>Eukaryota</taxon>
        <taxon>Metazoa</taxon>
        <taxon>Chordata</taxon>
        <taxon>Craniata</taxon>
        <taxon>Vertebrata</taxon>
        <taxon>Euteleostomi</taxon>
        <taxon>Actinopterygii</taxon>
        <taxon>Polypteriformes</taxon>
        <taxon>Polypteridae</taxon>
        <taxon>Polypterus</taxon>
    </lineage>
</organism>
<feature type="compositionally biased region" description="Basic residues" evidence="12">
    <location>
        <begin position="2364"/>
        <end position="2380"/>
    </location>
</feature>
<protein>
    <submittedName>
        <fullName evidence="14">MY18A protein</fullName>
    </submittedName>
</protein>
<feature type="compositionally biased region" description="Polar residues" evidence="12">
    <location>
        <begin position="140"/>
        <end position="150"/>
    </location>
</feature>
<reference evidence="14 15" key="1">
    <citation type="journal article" date="2021" name="Cell">
        <title>Tracing the genetic footprints of vertebrate landing in non-teleost ray-finned fishes.</title>
        <authorList>
            <person name="Bi X."/>
            <person name="Wang K."/>
            <person name="Yang L."/>
            <person name="Pan H."/>
            <person name="Jiang H."/>
            <person name="Wei Q."/>
            <person name="Fang M."/>
            <person name="Yu H."/>
            <person name="Zhu C."/>
            <person name="Cai Y."/>
            <person name="He Y."/>
            <person name="Gan X."/>
            <person name="Zeng H."/>
            <person name="Yu D."/>
            <person name="Zhu Y."/>
            <person name="Jiang H."/>
            <person name="Qiu Q."/>
            <person name="Yang H."/>
            <person name="Zhang Y.E."/>
            <person name="Wang W."/>
            <person name="Zhu M."/>
            <person name="He S."/>
            <person name="Zhang G."/>
        </authorList>
    </citation>
    <scope>NUCLEOTIDE SEQUENCE [LARGE SCALE GENOMIC DNA]</scope>
    <source>
        <strain evidence="14">Bchr_013</strain>
    </source>
</reference>
<dbReference type="SUPFAM" id="SSF52540">
    <property type="entry name" value="P-loop containing nucleoside triphosphate hydrolases"/>
    <property type="match status" value="1"/>
</dbReference>
<feature type="compositionally biased region" description="Polar residues" evidence="12">
    <location>
        <begin position="1957"/>
        <end position="1966"/>
    </location>
</feature>
<comment type="subcellular location">
    <subcellularLocation>
        <location evidence="1">Cytoplasm</location>
    </subcellularLocation>
</comment>
<keyword evidence="8 10" id="KW-0518">Myosin</keyword>
<feature type="compositionally biased region" description="Low complexity" evidence="12">
    <location>
        <begin position="2385"/>
        <end position="2413"/>
    </location>
</feature>
<feature type="non-terminal residue" evidence="14">
    <location>
        <position position="1"/>
    </location>
</feature>
<dbReference type="FunFam" id="3.40.850.10:FF:000020">
    <property type="entry name" value="unconventional myosin-XVIIIa isoform X1"/>
    <property type="match status" value="1"/>
</dbReference>
<dbReference type="Gene3D" id="3.30.70.1590">
    <property type="match status" value="1"/>
</dbReference>
<dbReference type="PROSITE" id="PS50096">
    <property type="entry name" value="IQ"/>
    <property type="match status" value="1"/>
</dbReference>
<dbReference type="GO" id="GO:0003774">
    <property type="term" value="F:cytoskeletal motor activity"/>
    <property type="evidence" value="ECO:0007669"/>
    <property type="project" value="UniProtKB-UniRule"/>
</dbReference>
<dbReference type="PRINTS" id="PR00193">
    <property type="entry name" value="MYOSINHEAVY"/>
</dbReference>
<evidence type="ECO:0000313" key="14">
    <source>
        <dbReference type="EMBL" id="KAG2459613.1"/>
    </source>
</evidence>
<dbReference type="Pfam" id="PF00063">
    <property type="entry name" value="Myosin_head"/>
    <property type="match status" value="2"/>
</dbReference>
<feature type="domain" description="Myosin motor" evidence="13">
    <location>
        <begin position="403"/>
        <end position="1170"/>
    </location>
</feature>